<evidence type="ECO:0000256" key="2">
    <source>
        <dbReference type="ARBA" id="ARBA00022723"/>
    </source>
</evidence>
<feature type="region of interest" description="Disordered" evidence="3">
    <location>
        <begin position="1"/>
        <end position="44"/>
    </location>
</feature>
<dbReference type="InterPro" id="IPR027806">
    <property type="entry name" value="HARBI1_dom"/>
</dbReference>
<gene>
    <name evidence="5" type="ORF">ANN_28047</name>
</gene>
<accession>A0ABQ8RUT9</accession>
<evidence type="ECO:0000256" key="3">
    <source>
        <dbReference type="SAM" id="MobiDB-lite"/>
    </source>
</evidence>
<dbReference type="Proteomes" id="UP001148838">
    <property type="component" value="Unassembled WGS sequence"/>
</dbReference>
<evidence type="ECO:0000256" key="1">
    <source>
        <dbReference type="ARBA" id="ARBA00001968"/>
    </source>
</evidence>
<evidence type="ECO:0000313" key="6">
    <source>
        <dbReference type="Proteomes" id="UP001148838"/>
    </source>
</evidence>
<evidence type="ECO:0000259" key="4">
    <source>
        <dbReference type="Pfam" id="PF13359"/>
    </source>
</evidence>
<proteinExistence type="predicted"/>
<comment type="caution">
    <text evidence="5">The sequence shown here is derived from an EMBL/GenBank/DDBJ whole genome shotgun (WGS) entry which is preliminary data.</text>
</comment>
<comment type="cofactor">
    <cofactor evidence="1">
        <name>a divalent metal cation</name>
        <dbReference type="ChEBI" id="CHEBI:60240"/>
    </cofactor>
</comment>
<organism evidence="5 6">
    <name type="scientific">Periplaneta americana</name>
    <name type="common">American cockroach</name>
    <name type="synonym">Blatta americana</name>
    <dbReference type="NCBI Taxonomy" id="6978"/>
    <lineage>
        <taxon>Eukaryota</taxon>
        <taxon>Metazoa</taxon>
        <taxon>Ecdysozoa</taxon>
        <taxon>Arthropoda</taxon>
        <taxon>Hexapoda</taxon>
        <taxon>Insecta</taxon>
        <taxon>Pterygota</taxon>
        <taxon>Neoptera</taxon>
        <taxon>Polyneoptera</taxon>
        <taxon>Dictyoptera</taxon>
        <taxon>Blattodea</taxon>
        <taxon>Blattoidea</taxon>
        <taxon>Blattidae</taxon>
        <taxon>Blattinae</taxon>
        <taxon>Periplaneta</taxon>
    </lineage>
</organism>
<feature type="compositionally biased region" description="Polar residues" evidence="3">
    <location>
        <begin position="31"/>
        <end position="43"/>
    </location>
</feature>
<evidence type="ECO:0000313" key="5">
    <source>
        <dbReference type="EMBL" id="KAJ4425432.1"/>
    </source>
</evidence>
<feature type="domain" description="DDE Tnp4" evidence="4">
    <location>
        <begin position="237"/>
        <end position="314"/>
    </location>
</feature>
<sequence>MPRTRQRPSGFSRMAVENLGRNQRPKGDPTQARTQLRMSSPLKQNKLIAMDDSNDTSYTPSGVVKLRRGRTKREVPLLENPTLELSDGYSTDSYPAFAHIGLRENPGKNLNQVICPNQESNPGHLVLLPDALTVTPQYKMDDDFDEFIEFYNENENENVFRPNKRYIRDMENPLEMYSDQQFKRRYRFNKNTIVDILVPLIENHNTTMRSLPISPLLKILVALRFYATASFQRQIPGHLLADSGYPQRSYIYTPVPRPVSQREQNYNNSLKITRSGVERTIGRWKRRFPCLYFEMQNKLRNVTRIITSCAILYNLGIQAGDLWEVEELEGGRDIIEIPATPLPVKCQRCRN</sequence>
<dbReference type="EMBL" id="JAJSOF020000043">
    <property type="protein sequence ID" value="KAJ4425432.1"/>
    <property type="molecule type" value="Genomic_DNA"/>
</dbReference>
<dbReference type="Pfam" id="PF13359">
    <property type="entry name" value="DDE_Tnp_4"/>
    <property type="match status" value="1"/>
</dbReference>
<name>A0ABQ8RUT9_PERAM</name>
<keyword evidence="2" id="KW-0479">Metal-binding</keyword>
<reference evidence="5 6" key="1">
    <citation type="journal article" date="2022" name="Allergy">
        <title>Genome assembly and annotation of Periplaneta americana reveal a comprehensive cockroach allergen profile.</title>
        <authorList>
            <person name="Wang L."/>
            <person name="Xiong Q."/>
            <person name="Saelim N."/>
            <person name="Wang L."/>
            <person name="Nong W."/>
            <person name="Wan A.T."/>
            <person name="Shi M."/>
            <person name="Liu X."/>
            <person name="Cao Q."/>
            <person name="Hui J.H.L."/>
            <person name="Sookrung N."/>
            <person name="Leung T.F."/>
            <person name="Tungtrongchitr A."/>
            <person name="Tsui S.K.W."/>
        </authorList>
    </citation>
    <scope>NUCLEOTIDE SEQUENCE [LARGE SCALE GENOMIC DNA]</scope>
    <source>
        <strain evidence="5">PWHHKU_190912</strain>
    </source>
</reference>
<protein>
    <recommendedName>
        <fullName evidence="4">DDE Tnp4 domain-containing protein</fullName>
    </recommendedName>
</protein>
<keyword evidence="6" id="KW-1185">Reference proteome</keyword>